<protein>
    <recommendedName>
        <fullName evidence="2">USP domain-containing protein</fullName>
    </recommendedName>
</protein>
<dbReference type="GO" id="GO:0016579">
    <property type="term" value="P:protein deubiquitination"/>
    <property type="evidence" value="ECO:0007669"/>
    <property type="project" value="InterPro"/>
</dbReference>
<evidence type="ECO:0000259" key="2">
    <source>
        <dbReference type="PROSITE" id="PS50235"/>
    </source>
</evidence>
<dbReference type="InterPro" id="IPR001394">
    <property type="entry name" value="Peptidase_C19_UCH"/>
</dbReference>
<dbReference type="InterPro" id="IPR050164">
    <property type="entry name" value="Peptidase_C19"/>
</dbReference>
<feature type="domain" description="USP" evidence="2">
    <location>
        <begin position="1"/>
        <end position="126"/>
    </location>
</feature>
<evidence type="ECO:0000313" key="3">
    <source>
        <dbReference type="EMBL" id="CAF1119241.1"/>
    </source>
</evidence>
<dbReference type="PROSITE" id="PS00973">
    <property type="entry name" value="USP_2"/>
    <property type="match status" value="1"/>
</dbReference>
<feature type="compositionally biased region" description="Basic and acidic residues" evidence="1">
    <location>
        <begin position="1"/>
        <end position="22"/>
    </location>
</feature>
<dbReference type="InterPro" id="IPR028889">
    <property type="entry name" value="USP"/>
</dbReference>
<keyword evidence="4" id="KW-1185">Reference proteome</keyword>
<organism evidence="3 4">
    <name type="scientific">Brachionus calyciflorus</name>
    <dbReference type="NCBI Taxonomy" id="104777"/>
    <lineage>
        <taxon>Eukaryota</taxon>
        <taxon>Metazoa</taxon>
        <taxon>Spiralia</taxon>
        <taxon>Gnathifera</taxon>
        <taxon>Rotifera</taxon>
        <taxon>Eurotatoria</taxon>
        <taxon>Monogononta</taxon>
        <taxon>Pseudotrocha</taxon>
        <taxon>Ploima</taxon>
        <taxon>Brachionidae</taxon>
        <taxon>Brachionus</taxon>
    </lineage>
</organism>
<dbReference type="InterPro" id="IPR038765">
    <property type="entry name" value="Papain-like_cys_pep_sf"/>
</dbReference>
<dbReference type="PROSITE" id="PS50235">
    <property type="entry name" value="USP_3"/>
    <property type="match status" value="1"/>
</dbReference>
<feature type="region of interest" description="Disordered" evidence="1">
    <location>
        <begin position="1"/>
        <end position="38"/>
    </location>
</feature>
<accession>A0A814QEI4</accession>
<proteinExistence type="predicted"/>
<dbReference type="Proteomes" id="UP000663879">
    <property type="component" value="Unassembled WGS sequence"/>
</dbReference>
<gene>
    <name evidence="3" type="ORF">OXX778_LOCUS21972</name>
</gene>
<feature type="non-terminal residue" evidence="3">
    <location>
        <position position="1"/>
    </location>
</feature>
<dbReference type="InterPro" id="IPR018200">
    <property type="entry name" value="USP_CS"/>
</dbReference>
<evidence type="ECO:0000313" key="4">
    <source>
        <dbReference type="Proteomes" id="UP000663879"/>
    </source>
</evidence>
<dbReference type="Pfam" id="PF00443">
    <property type="entry name" value="UCH"/>
    <property type="match status" value="1"/>
</dbReference>
<comment type="caution">
    <text evidence="3">The sequence shown here is derived from an EMBL/GenBank/DDBJ whole genome shotgun (WGS) entry which is preliminary data.</text>
</comment>
<reference evidence="3" key="1">
    <citation type="submission" date="2021-02" db="EMBL/GenBank/DDBJ databases">
        <authorList>
            <person name="Nowell W R."/>
        </authorList>
    </citation>
    <scope>NUCLEOTIDE SEQUENCE</scope>
    <source>
        <strain evidence="3">Ploen Becks lab</strain>
    </source>
</reference>
<dbReference type="GO" id="GO:0004843">
    <property type="term" value="F:cysteine-type deubiquitinase activity"/>
    <property type="evidence" value="ECO:0007669"/>
    <property type="project" value="InterPro"/>
</dbReference>
<dbReference type="SUPFAM" id="SSF54001">
    <property type="entry name" value="Cysteine proteinases"/>
    <property type="match status" value="1"/>
</dbReference>
<dbReference type="GO" id="GO:0005634">
    <property type="term" value="C:nucleus"/>
    <property type="evidence" value="ECO:0007669"/>
    <property type="project" value="TreeGrafter"/>
</dbReference>
<dbReference type="Gene3D" id="3.90.70.10">
    <property type="entry name" value="Cysteine proteinases"/>
    <property type="match status" value="1"/>
</dbReference>
<dbReference type="CDD" id="cd02257">
    <property type="entry name" value="Peptidase_C19"/>
    <property type="match status" value="1"/>
</dbReference>
<feature type="compositionally biased region" description="Polar residues" evidence="1">
    <location>
        <begin position="23"/>
        <end position="38"/>
    </location>
</feature>
<sequence length="126" mass="14392">TENIKIEDRNSVTDMSMDEKPNESNNKSGNKQKIKPNSFQDGCYSSSFTKELSLNQQIDNKHCKFRLYAVVVHSGNCDFGHYFSFIRARKDCWYKFDDLSVEECNISDVIEIGSAGIENSSAYILI</sequence>
<dbReference type="EMBL" id="CAJNOC010008684">
    <property type="protein sequence ID" value="CAF1119241.1"/>
    <property type="molecule type" value="Genomic_DNA"/>
</dbReference>
<dbReference type="AlphaFoldDB" id="A0A814QEI4"/>
<dbReference type="OrthoDB" id="265776at2759"/>
<dbReference type="GO" id="GO:0005829">
    <property type="term" value="C:cytosol"/>
    <property type="evidence" value="ECO:0007669"/>
    <property type="project" value="TreeGrafter"/>
</dbReference>
<name>A0A814QEI4_9BILA</name>
<dbReference type="PANTHER" id="PTHR24006">
    <property type="entry name" value="UBIQUITIN CARBOXYL-TERMINAL HYDROLASE"/>
    <property type="match status" value="1"/>
</dbReference>
<dbReference type="PANTHER" id="PTHR24006:SF796">
    <property type="entry name" value="UBL CARBOXYL-TERMINAL HYDROLASE 18-RELATED"/>
    <property type="match status" value="1"/>
</dbReference>
<evidence type="ECO:0000256" key="1">
    <source>
        <dbReference type="SAM" id="MobiDB-lite"/>
    </source>
</evidence>